<evidence type="ECO:0000256" key="2">
    <source>
        <dbReference type="ARBA" id="ARBA00022741"/>
    </source>
</evidence>
<protein>
    <submittedName>
        <fullName evidence="5">General secretion pathway protein E/type IV pilus assembly protein PilB</fullName>
    </submittedName>
</protein>
<proteinExistence type="inferred from homology"/>
<comment type="similarity">
    <text evidence="1">Belongs to the GSP E family.</text>
</comment>
<feature type="domain" description="Bacterial type II secretion system protein E" evidence="4">
    <location>
        <begin position="30"/>
        <end position="376"/>
    </location>
</feature>
<evidence type="ECO:0000313" key="5">
    <source>
        <dbReference type="EMBL" id="SFA75546.1"/>
    </source>
</evidence>
<dbReference type="PANTHER" id="PTHR30258">
    <property type="entry name" value="TYPE II SECRETION SYSTEM PROTEIN GSPE-RELATED"/>
    <property type="match status" value="1"/>
</dbReference>
<dbReference type="CDD" id="cd01129">
    <property type="entry name" value="PulE-GspE-like"/>
    <property type="match status" value="1"/>
</dbReference>
<dbReference type="Pfam" id="PF00437">
    <property type="entry name" value="T2SSE"/>
    <property type="match status" value="1"/>
</dbReference>
<dbReference type="Proteomes" id="UP000183843">
    <property type="component" value="Unassembled WGS sequence"/>
</dbReference>
<dbReference type="Gene3D" id="3.40.50.300">
    <property type="entry name" value="P-loop containing nucleotide triphosphate hydrolases"/>
    <property type="match status" value="1"/>
</dbReference>
<keyword evidence="2" id="KW-0547">Nucleotide-binding</keyword>
<dbReference type="EMBL" id="FOJX01000001">
    <property type="protein sequence ID" value="SFA75546.1"/>
    <property type="molecule type" value="Genomic_DNA"/>
</dbReference>
<dbReference type="GO" id="GO:0005886">
    <property type="term" value="C:plasma membrane"/>
    <property type="evidence" value="ECO:0007669"/>
    <property type="project" value="TreeGrafter"/>
</dbReference>
<keyword evidence="3" id="KW-0067">ATP-binding</keyword>
<dbReference type="SUPFAM" id="SSF52540">
    <property type="entry name" value="P-loop containing nucleoside triphosphate hydrolases"/>
    <property type="match status" value="1"/>
</dbReference>
<evidence type="ECO:0000259" key="4">
    <source>
        <dbReference type="Pfam" id="PF00437"/>
    </source>
</evidence>
<dbReference type="GO" id="GO:0016887">
    <property type="term" value="F:ATP hydrolysis activity"/>
    <property type="evidence" value="ECO:0007669"/>
    <property type="project" value="TreeGrafter"/>
</dbReference>
<dbReference type="PANTHER" id="PTHR30258:SF2">
    <property type="entry name" value="COMG OPERON PROTEIN 1"/>
    <property type="match status" value="1"/>
</dbReference>
<gene>
    <name evidence="5" type="ORF">SAMN05216587_101601</name>
</gene>
<dbReference type="RefSeq" id="WP_074812656.1">
    <property type="nucleotide sequence ID" value="NZ_FOJX01000001.1"/>
</dbReference>
<accession>A0A1I0VJ12</accession>
<dbReference type="AlphaFoldDB" id="A0A1I0VJ12"/>
<name>A0A1I0VJ12_SELRU</name>
<dbReference type="InterPro" id="IPR027417">
    <property type="entry name" value="P-loop_NTPase"/>
</dbReference>
<evidence type="ECO:0000256" key="3">
    <source>
        <dbReference type="ARBA" id="ARBA00022840"/>
    </source>
</evidence>
<dbReference type="GO" id="GO:0005524">
    <property type="term" value="F:ATP binding"/>
    <property type="evidence" value="ECO:0007669"/>
    <property type="project" value="UniProtKB-KW"/>
</dbReference>
<sequence>MAMYNEENFWRILISQCRQEARQKEAGGTENSAIVRLANFLLLQAIKQRASDLHMEPYGEELRFRLRVDGWLTELPFRLPGSLAPMLISRFKVQGSMDIAKHHQPQDGSFIFAEQGHKVDVRAAVMPVAGGEMLTLRLLDLQEDLLRLGELGFTPDKETQFRKLLNRPAGLIIVCGPMNSGKSTTLYAALRELNTAARKWITLEDPIERHIQGINQVQINPKAGLTYASGLRAILRQDAQGILLGEIRDEETAMMAVRMALTGHLLLTTLHTENAVAAVFRMLEMGVPPYLLAATLSGVLAQRLVRRCLDSEKEIYRGRLALQELLVVDPSIREAILTGQSREKLEGIAIKQGMESLWTDGEAKAAARLTTLAEVGRVLYGS</sequence>
<reference evidence="5 6" key="1">
    <citation type="submission" date="2016-10" db="EMBL/GenBank/DDBJ databases">
        <authorList>
            <person name="de Groot N.N."/>
        </authorList>
    </citation>
    <scope>NUCLEOTIDE SEQUENCE [LARGE SCALE GENOMIC DNA]</scope>
    <source>
        <strain evidence="5 6">L14</strain>
    </source>
</reference>
<organism evidence="5 6">
    <name type="scientific">Selenomonas ruminantium</name>
    <dbReference type="NCBI Taxonomy" id="971"/>
    <lineage>
        <taxon>Bacteria</taxon>
        <taxon>Bacillati</taxon>
        <taxon>Bacillota</taxon>
        <taxon>Negativicutes</taxon>
        <taxon>Selenomonadales</taxon>
        <taxon>Selenomonadaceae</taxon>
        <taxon>Selenomonas</taxon>
    </lineage>
</organism>
<dbReference type="InterPro" id="IPR001482">
    <property type="entry name" value="T2SS/T4SS_dom"/>
</dbReference>
<evidence type="ECO:0000313" key="6">
    <source>
        <dbReference type="Proteomes" id="UP000183843"/>
    </source>
</evidence>
<dbReference type="Gene3D" id="3.30.450.90">
    <property type="match status" value="1"/>
</dbReference>
<evidence type="ECO:0000256" key="1">
    <source>
        <dbReference type="ARBA" id="ARBA00006611"/>
    </source>
</evidence>